<sequence length="362" mass="39753">MSAHAAIAVTSKGVIETIEVPTEEPQDDEIYVKVEYTAVIPPEVYMVDRGMFIESYPYILGFTTAGTVMKVGNNVENFKPNDRVTTYAYGPSHNKGMQQYVNQSSSVCAKIPDSLSLEAAATIPDNFVCAFYTLFNQLSLPMPSSFPASVDPPLADTPILIYGAGTTAGQYMIRLLHLAHYKNIIVTASTMHHEYLRSLGATHAFDYRSFTLIEDLNRAVGGPNKLSVAVDCISAINTMVNIKDVLSPTGTVALLMPVKEGISLNVDEGKNMILDLPLPAKLNPFEKETNIIGVRTFFYQADPVLKEKLMPVILPDLLEKGLIGATPYRVLDQGNLQQRAEQALGLHRTNQVHGEKIIVKIH</sequence>
<gene>
    <name evidence="2" type="ORF">AGABI1DRAFT_117650</name>
</gene>
<dbReference type="InParanoid" id="K5XKZ5"/>
<dbReference type="PANTHER" id="PTHR45348:SF3">
    <property type="entry name" value="ENOYL REDUCTASE (ER) DOMAIN-CONTAINING PROTEIN"/>
    <property type="match status" value="1"/>
</dbReference>
<evidence type="ECO:0000259" key="1">
    <source>
        <dbReference type="SMART" id="SM00829"/>
    </source>
</evidence>
<dbReference type="Proteomes" id="UP000008493">
    <property type="component" value="Unassembled WGS sequence"/>
</dbReference>
<protein>
    <recommendedName>
        <fullName evidence="1">Enoyl reductase (ER) domain-containing protein</fullName>
    </recommendedName>
</protein>
<keyword evidence="3" id="KW-1185">Reference proteome</keyword>
<dbReference type="EMBL" id="JH971385">
    <property type="protein sequence ID" value="EKM84218.1"/>
    <property type="molecule type" value="Genomic_DNA"/>
</dbReference>
<organism evidence="2 3">
    <name type="scientific">Agaricus bisporus var. burnettii (strain JB137-S8 / ATCC MYA-4627 / FGSC 10392)</name>
    <name type="common">White button mushroom</name>
    <dbReference type="NCBI Taxonomy" id="597362"/>
    <lineage>
        <taxon>Eukaryota</taxon>
        <taxon>Fungi</taxon>
        <taxon>Dikarya</taxon>
        <taxon>Basidiomycota</taxon>
        <taxon>Agaricomycotina</taxon>
        <taxon>Agaricomycetes</taxon>
        <taxon>Agaricomycetidae</taxon>
        <taxon>Agaricales</taxon>
        <taxon>Agaricineae</taxon>
        <taxon>Agaricaceae</taxon>
        <taxon>Agaricus</taxon>
    </lineage>
</organism>
<dbReference type="Pfam" id="PF08240">
    <property type="entry name" value="ADH_N"/>
    <property type="match status" value="1"/>
</dbReference>
<dbReference type="Gene3D" id="3.40.50.720">
    <property type="entry name" value="NAD(P)-binding Rossmann-like Domain"/>
    <property type="match status" value="1"/>
</dbReference>
<dbReference type="InterPro" id="IPR011032">
    <property type="entry name" value="GroES-like_sf"/>
</dbReference>
<dbReference type="PANTHER" id="PTHR45348">
    <property type="entry name" value="HYPOTHETICAL OXIDOREDUCTASE (EUROFUNG)"/>
    <property type="match status" value="1"/>
</dbReference>
<dbReference type="InterPro" id="IPR020843">
    <property type="entry name" value="ER"/>
</dbReference>
<dbReference type="OMA" id="THAFDYR"/>
<dbReference type="CDD" id="cd08249">
    <property type="entry name" value="enoyl_reductase_like"/>
    <property type="match status" value="1"/>
</dbReference>
<evidence type="ECO:0000313" key="3">
    <source>
        <dbReference type="Proteomes" id="UP000008493"/>
    </source>
</evidence>
<dbReference type="AlphaFoldDB" id="K5XKZ5"/>
<accession>K5XKZ5</accession>
<feature type="domain" description="Enoyl reductase (ER)" evidence="1">
    <location>
        <begin position="13"/>
        <end position="359"/>
    </location>
</feature>
<dbReference type="OrthoDB" id="9992527at2759"/>
<dbReference type="HOGENOM" id="CLU_026673_16_5_1"/>
<dbReference type="Gene3D" id="3.90.180.10">
    <property type="entry name" value="Medium-chain alcohol dehydrogenases, catalytic domain"/>
    <property type="match status" value="1"/>
</dbReference>
<dbReference type="KEGG" id="abp:AGABI1DRAFT117650"/>
<reference evidence="3" key="1">
    <citation type="journal article" date="2012" name="Proc. Natl. Acad. Sci. U.S.A.">
        <title>Genome sequence of the button mushroom Agaricus bisporus reveals mechanisms governing adaptation to a humic-rich ecological niche.</title>
        <authorList>
            <person name="Morin E."/>
            <person name="Kohler A."/>
            <person name="Baker A.R."/>
            <person name="Foulongne-Oriol M."/>
            <person name="Lombard V."/>
            <person name="Nagy L.G."/>
            <person name="Ohm R.A."/>
            <person name="Patyshakuliyeva A."/>
            <person name="Brun A."/>
            <person name="Aerts A.L."/>
            <person name="Bailey A.M."/>
            <person name="Billette C."/>
            <person name="Coutinho P.M."/>
            <person name="Deakin G."/>
            <person name="Doddapaneni H."/>
            <person name="Floudas D."/>
            <person name="Grimwood J."/>
            <person name="Hilden K."/>
            <person name="Kuees U."/>
            <person name="LaButti K.M."/>
            <person name="Lapidus A."/>
            <person name="Lindquist E.A."/>
            <person name="Lucas S.M."/>
            <person name="Murat C."/>
            <person name="Riley R.W."/>
            <person name="Salamov A.A."/>
            <person name="Schmutz J."/>
            <person name="Subramanian V."/>
            <person name="Woesten H.A.B."/>
            <person name="Xu J."/>
            <person name="Eastwood D.C."/>
            <person name="Foster G.D."/>
            <person name="Sonnenberg A.S."/>
            <person name="Cullen D."/>
            <person name="de Vries R.P."/>
            <person name="Lundell T."/>
            <person name="Hibbett D.S."/>
            <person name="Henrissat B."/>
            <person name="Burton K.S."/>
            <person name="Kerrigan R.W."/>
            <person name="Challen M.P."/>
            <person name="Grigoriev I.V."/>
            <person name="Martin F."/>
        </authorList>
    </citation>
    <scope>NUCLEOTIDE SEQUENCE [LARGE SCALE GENOMIC DNA]</scope>
    <source>
        <strain evidence="3">JB137-S8 / ATCC MYA-4627 / FGSC 10392</strain>
    </source>
</reference>
<dbReference type="GeneID" id="18825359"/>
<dbReference type="InterPro" id="IPR047122">
    <property type="entry name" value="Trans-enoyl_RdTase-like"/>
</dbReference>
<dbReference type="SUPFAM" id="SSF51735">
    <property type="entry name" value="NAD(P)-binding Rossmann-fold domains"/>
    <property type="match status" value="1"/>
</dbReference>
<dbReference type="SMART" id="SM00829">
    <property type="entry name" value="PKS_ER"/>
    <property type="match status" value="1"/>
</dbReference>
<proteinExistence type="predicted"/>
<dbReference type="RefSeq" id="XP_007325870.1">
    <property type="nucleotide sequence ID" value="XM_007325808.1"/>
</dbReference>
<dbReference type="InterPro" id="IPR013154">
    <property type="entry name" value="ADH-like_N"/>
</dbReference>
<evidence type="ECO:0000313" key="2">
    <source>
        <dbReference type="EMBL" id="EKM84218.1"/>
    </source>
</evidence>
<dbReference type="SUPFAM" id="SSF50129">
    <property type="entry name" value="GroES-like"/>
    <property type="match status" value="1"/>
</dbReference>
<dbReference type="eggNOG" id="KOG1198">
    <property type="taxonomic scope" value="Eukaryota"/>
</dbReference>
<dbReference type="InterPro" id="IPR036291">
    <property type="entry name" value="NAD(P)-bd_dom_sf"/>
</dbReference>
<dbReference type="GO" id="GO:0016651">
    <property type="term" value="F:oxidoreductase activity, acting on NAD(P)H"/>
    <property type="evidence" value="ECO:0007669"/>
    <property type="project" value="InterPro"/>
</dbReference>
<name>K5XKZ5_AGABU</name>